<evidence type="ECO:0000313" key="2">
    <source>
        <dbReference type="EMBL" id="XDQ78256.1"/>
    </source>
</evidence>
<evidence type="ECO:0008006" key="3">
    <source>
        <dbReference type="Google" id="ProtNLM"/>
    </source>
</evidence>
<dbReference type="Gene3D" id="3.40.50.12580">
    <property type="match status" value="1"/>
</dbReference>
<dbReference type="SUPFAM" id="SSF53756">
    <property type="entry name" value="UDP-Glycosyltransferase/glycogen phosphorylase"/>
    <property type="match status" value="1"/>
</dbReference>
<dbReference type="EMBL" id="CP163445">
    <property type="protein sequence ID" value="XDQ78256.1"/>
    <property type="molecule type" value="Genomic_DNA"/>
</dbReference>
<dbReference type="AlphaFoldDB" id="A0AB39TEF2"/>
<proteinExistence type="predicted"/>
<gene>
    <name evidence="2" type="ORF">AB2U05_07085</name>
</gene>
<feature type="region of interest" description="Disordered" evidence="1">
    <location>
        <begin position="1"/>
        <end position="38"/>
    </location>
</feature>
<organism evidence="2">
    <name type="scientific">Streptomyces sp. Y1</name>
    <dbReference type="NCBI Taxonomy" id="3238634"/>
    <lineage>
        <taxon>Bacteria</taxon>
        <taxon>Bacillati</taxon>
        <taxon>Actinomycetota</taxon>
        <taxon>Actinomycetes</taxon>
        <taxon>Kitasatosporales</taxon>
        <taxon>Streptomycetaceae</taxon>
        <taxon>Streptomyces</taxon>
    </lineage>
</organism>
<evidence type="ECO:0000256" key="1">
    <source>
        <dbReference type="SAM" id="MobiDB-lite"/>
    </source>
</evidence>
<reference evidence="2" key="1">
    <citation type="submission" date="2024-07" db="EMBL/GenBank/DDBJ databases">
        <authorList>
            <person name="Yu S.T."/>
        </authorList>
    </citation>
    <scope>NUCLEOTIDE SEQUENCE</scope>
    <source>
        <strain evidence="2">Y1</strain>
    </source>
</reference>
<sequence length="475" mass="49512">MATIRGWPHRTPDTGHRTPDTGHRTPDTGHRTPDRAAPLFGLSPEWALAPDGSPVADALVLSHPVQLDRFRASCPEAAGTAVLGGDPCFDRILAARPRRKAFRRALGVRPGQRLVLLNSTWNPTSLFGGGGGDGGGDSEQDDVLALLLRALPELPVDEYRVAAVLHPNVWHGHGPGQVRLWLDGAARAGLTLVDPVADWRQALIAADAVVGDFGSVSYYAAALGTPVLVAAPGPTVIEPSSQVAEFVREAPRLDPYGPLRPQLDAALRGGRVPPGPAQLTSSCPGGSAARLRALFYGLIGIPEPAAPALLDPLPLPAHRPGLVTAPLRVLTEVGGGAVTLRRFAAARYEPDGPGDGHLAVHEDTLDPGALALADLIVQHTPPGLAEDPRLGTPRQWAAEALSRHRSCALAVLVTGPETGTVVDRAGGAWELSTAGLDPAAAASAWLARRAAHGEPPAELAVRVGGAVHRVVVRRS</sequence>
<accession>A0AB39TEF2</accession>
<feature type="compositionally biased region" description="Basic and acidic residues" evidence="1">
    <location>
        <begin position="10"/>
        <end position="34"/>
    </location>
</feature>
<protein>
    <recommendedName>
        <fullName evidence="3">Translation initiation factor 2</fullName>
    </recommendedName>
</protein>
<dbReference type="InterPro" id="IPR043148">
    <property type="entry name" value="TagF_C"/>
</dbReference>
<name>A0AB39TEF2_9ACTN</name>
<dbReference type="RefSeq" id="WP_369182762.1">
    <property type="nucleotide sequence ID" value="NZ_CP163445.1"/>
</dbReference>